<evidence type="ECO:0000313" key="4">
    <source>
        <dbReference type="Proteomes" id="UP001054902"/>
    </source>
</evidence>
<feature type="domain" description="DUF7726" evidence="2">
    <location>
        <begin position="187"/>
        <end position="258"/>
    </location>
</feature>
<dbReference type="PANTHER" id="PTHR42339:SF1">
    <property type="entry name" value="HISTONE H1"/>
    <property type="match status" value="1"/>
</dbReference>
<reference evidence="3 4" key="1">
    <citation type="journal article" date="2021" name="Sci. Rep.">
        <title>The genome of the diatom Chaetoceros tenuissimus carries an ancient integrated fragment of an extant virus.</title>
        <authorList>
            <person name="Hongo Y."/>
            <person name="Kimura K."/>
            <person name="Takaki Y."/>
            <person name="Yoshida Y."/>
            <person name="Baba S."/>
            <person name="Kobayashi G."/>
            <person name="Nagasaki K."/>
            <person name="Hano T."/>
            <person name="Tomaru Y."/>
        </authorList>
    </citation>
    <scope>NUCLEOTIDE SEQUENCE [LARGE SCALE GENOMIC DNA]</scope>
    <source>
        <strain evidence="3 4">NIES-3715</strain>
    </source>
</reference>
<evidence type="ECO:0000313" key="3">
    <source>
        <dbReference type="EMBL" id="GFH45046.1"/>
    </source>
</evidence>
<dbReference type="Proteomes" id="UP001054902">
    <property type="component" value="Unassembled WGS sequence"/>
</dbReference>
<dbReference type="InterPro" id="IPR056143">
    <property type="entry name" value="DUF7726"/>
</dbReference>
<sequence>MNSRKQVASSFTSATQIPISKEILETPVVTTIVSSSDEEEEMSFEADLWVSLTKTGKQKTPNMIRNDLQKYIDECKENGTSSQAKIVKSLAVDNDSFRKFMNPKNYPDQWSATKNETYWAATKLLEKVKHEKKSTKVATVSSARSKRKTSDSPCISQKKTKSELRSDLKALIARVHAVPNVAQNGGVYDSCTEVVAKIKKFLNRDGMTKALFLEAVLGGVNPHILAKFLAGKKQDQCETIVYRTAYVFFEKLRILEGRKKSKARNINEERYPQGFSLTKK</sequence>
<dbReference type="AlphaFoldDB" id="A0AAD3GZT4"/>
<name>A0AAD3GZT4_9STRA</name>
<protein>
    <recommendedName>
        <fullName evidence="2">DUF7726 domain-containing protein</fullName>
    </recommendedName>
</protein>
<accession>A0AAD3GZT4</accession>
<comment type="caution">
    <text evidence="3">The sequence shown here is derived from an EMBL/GenBank/DDBJ whole genome shotgun (WGS) entry which is preliminary data.</text>
</comment>
<dbReference type="Pfam" id="PF24852">
    <property type="entry name" value="DUF7726"/>
    <property type="match status" value="1"/>
</dbReference>
<keyword evidence="4" id="KW-1185">Reference proteome</keyword>
<gene>
    <name evidence="3" type="ORF">CTEN210_01520</name>
</gene>
<proteinExistence type="predicted"/>
<evidence type="ECO:0000259" key="2">
    <source>
        <dbReference type="Pfam" id="PF24852"/>
    </source>
</evidence>
<feature type="region of interest" description="Disordered" evidence="1">
    <location>
        <begin position="135"/>
        <end position="157"/>
    </location>
</feature>
<dbReference type="EMBL" id="BLLK01000020">
    <property type="protein sequence ID" value="GFH45046.1"/>
    <property type="molecule type" value="Genomic_DNA"/>
</dbReference>
<organism evidence="3 4">
    <name type="scientific">Chaetoceros tenuissimus</name>
    <dbReference type="NCBI Taxonomy" id="426638"/>
    <lineage>
        <taxon>Eukaryota</taxon>
        <taxon>Sar</taxon>
        <taxon>Stramenopiles</taxon>
        <taxon>Ochrophyta</taxon>
        <taxon>Bacillariophyta</taxon>
        <taxon>Coscinodiscophyceae</taxon>
        <taxon>Chaetocerotophycidae</taxon>
        <taxon>Chaetocerotales</taxon>
        <taxon>Chaetocerotaceae</taxon>
        <taxon>Chaetoceros</taxon>
    </lineage>
</organism>
<dbReference type="PANTHER" id="PTHR42339">
    <property type="entry name" value="HISTONE H1"/>
    <property type="match status" value="1"/>
</dbReference>
<evidence type="ECO:0000256" key="1">
    <source>
        <dbReference type="SAM" id="MobiDB-lite"/>
    </source>
</evidence>